<evidence type="ECO:0000256" key="1">
    <source>
        <dbReference type="ARBA" id="ARBA00004470"/>
    </source>
</evidence>
<organism evidence="11 12">
    <name type="scientific">Solanum stoloniferum</name>
    <dbReference type="NCBI Taxonomy" id="62892"/>
    <lineage>
        <taxon>Eukaryota</taxon>
        <taxon>Viridiplantae</taxon>
        <taxon>Streptophyta</taxon>
        <taxon>Embryophyta</taxon>
        <taxon>Tracheophyta</taxon>
        <taxon>Spermatophyta</taxon>
        <taxon>Magnoliopsida</taxon>
        <taxon>eudicotyledons</taxon>
        <taxon>Gunneridae</taxon>
        <taxon>Pentapetalae</taxon>
        <taxon>asterids</taxon>
        <taxon>lamiids</taxon>
        <taxon>Solanales</taxon>
        <taxon>Solanaceae</taxon>
        <taxon>Solanoideae</taxon>
        <taxon>Solaneae</taxon>
        <taxon>Solanum</taxon>
    </lineage>
</organism>
<dbReference type="InterPro" id="IPR050275">
    <property type="entry name" value="PGM_Phosphatase"/>
</dbReference>
<accession>A0ABD2RW18</accession>
<keyword evidence="12" id="KW-1185">Reference proteome</keyword>
<dbReference type="Gene3D" id="3.40.50.1240">
    <property type="entry name" value="Phosphoglycerate mutase-like"/>
    <property type="match status" value="2"/>
</dbReference>
<keyword evidence="3" id="KW-0934">Plastid</keyword>
<evidence type="ECO:0000256" key="2">
    <source>
        <dbReference type="ARBA" id="ARBA00022528"/>
    </source>
</evidence>
<gene>
    <name evidence="11" type="ORF">AABB24_031928</name>
</gene>
<name>A0ABD2RW18_9SOLN</name>
<keyword evidence="5" id="KW-0809">Transit peptide</keyword>
<evidence type="ECO:0000313" key="11">
    <source>
        <dbReference type="EMBL" id="KAL3335949.1"/>
    </source>
</evidence>
<dbReference type="CDD" id="cd07067">
    <property type="entry name" value="HP_PGM_like"/>
    <property type="match status" value="1"/>
</dbReference>
<feature type="active site" description="Tele-phosphohistidine intermediate" evidence="9">
    <location>
        <position position="72"/>
    </location>
</feature>
<feature type="binding site" evidence="10">
    <location>
        <position position="128"/>
    </location>
    <ligand>
        <name>substrate</name>
    </ligand>
</feature>
<feature type="binding site" evidence="10">
    <location>
        <begin position="71"/>
        <end position="78"/>
    </location>
    <ligand>
        <name>substrate</name>
    </ligand>
</feature>
<dbReference type="Proteomes" id="UP001627284">
    <property type="component" value="Unassembled WGS sequence"/>
</dbReference>
<comment type="subcellular location">
    <subcellularLocation>
        <location evidence="1">Plastid</location>
        <location evidence="1">Chloroplast stroma</location>
    </subcellularLocation>
</comment>
<keyword evidence="2" id="KW-0150">Chloroplast</keyword>
<dbReference type="GO" id="GO:0047538">
    <property type="term" value="F:2-carboxy-D-arabinitol-1-phosphatase activity"/>
    <property type="evidence" value="ECO:0007669"/>
    <property type="project" value="UniProtKB-EC"/>
</dbReference>
<comment type="catalytic activity">
    <reaction evidence="7">
        <text>2-carboxy-D-arabinitol 1-phosphate + H2O = 2-carboxy-D-arabinitol + phosphate</text>
        <dbReference type="Rhea" id="RHEA:17837"/>
        <dbReference type="ChEBI" id="CHEBI:15377"/>
        <dbReference type="ChEBI" id="CHEBI:43474"/>
        <dbReference type="ChEBI" id="CHEBI:58008"/>
        <dbReference type="ChEBI" id="CHEBI:58185"/>
        <dbReference type="EC" id="3.1.3.63"/>
    </reaction>
</comment>
<dbReference type="EMBL" id="JBJKTR010000018">
    <property type="protein sequence ID" value="KAL3335949.1"/>
    <property type="molecule type" value="Genomic_DNA"/>
</dbReference>
<evidence type="ECO:0000256" key="8">
    <source>
        <dbReference type="ARBA" id="ARBA00066640"/>
    </source>
</evidence>
<dbReference type="InterPro" id="IPR029033">
    <property type="entry name" value="His_PPase_superfam"/>
</dbReference>
<proteinExistence type="inferred from homology"/>
<dbReference type="EC" id="3.1.3.63" evidence="8"/>
<dbReference type="PANTHER" id="PTHR48100:SF10">
    <property type="entry name" value="2-CARBOXY-D-ARABINITOL-1-PHOSPHATASE-RELATED"/>
    <property type="match status" value="1"/>
</dbReference>
<dbReference type="Pfam" id="PF00300">
    <property type="entry name" value="His_Phos_1"/>
    <property type="match status" value="2"/>
</dbReference>
<evidence type="ECO:0000256" key="9">
    <source>
        <dbReference type="PIRSR" id="PIRSR613078-1"/>
    </source>
</evidence>
<evidence type="ECO:0000256" key="7">
    <source>
        <dbReference type="ARBA" id="ARBA00052441"/>
    </source>
</evidence>
<evidence type="ECO:0000256" key="5">
    <source>
        <dbReference type="ARBA" id="ARBA00022946"/>
    </source>
</evidence>
<evidence type="ECO:0000256" key="10">
    <source>
        <dbReference type="PIRSR" id="PIRSR613078-2"/>
    </source>
</evidence>
<keyword evidence="4" id="KW-0378">Hydrolase</keyword>
<dbReference type="SMART" id="SM00855">
    <property type="entry name" value="PGAM"/>
    <property type="match status" value="1"/>
</dbReference>
<dbReference type="PROSITE" id="PS00175">
    <property type="entry name" value="PG_MUTASE"/>
    <property type="match status" value="1"/>
</dbReference>
<dbReference type="InterPro" id="IPR013078">
    <property type="entry name" value="His_Pase_superF_clade-1"/>
</dbReference>
<dbReference type="PANTHER" id="PTHR48100">
    <property type="entry name" value="BROAD-SPECIFICITY PHOSPHATASE YOR283W-RELATED"/>
    <property type="match status" value="1"/>
</dbReference>
<evidence type="ECO:0000256" key="3">
    <source>
        <dbReference type="ARBA" id="ARBA00022640"/>
    </source>
</evidence>
<reference evidence="11 12" key="1">
    <citation type="submission" date="2024-05" db="EMBL/GenBank/DDBJ databases">
        <title>De novo assembly of an allotetraploid wild potato.</title>
        <authorList>
            <person name="Hosaka A.J."/>
        </authorList>
    </citation>
    <scope>NUCLEOTIDE SEQUENCE [LARGE SCALE GENOMIC DNA]</scope>
    <source>
        <tissue evidence="11">Young leaves</tissue>
    </source>
</reference>
<dbReference type="FunFam" id="3.40.50.1240:FF:000018">
    <property type="entry name" value="Phosphoglycerate mutase"/>
    <property type="match status" value="1"/>
</dbReference>
<dbReference type="AlphaFoldDB" id="A0ABD2RW18"/>
<dbReference type="SUPFAM" id="SSF53254">
    <property type="entry name" value="Phosphoglycerate mutase-like"/>
    <property type="match status" value="2"/>
</dbReference>
<dbReference type="InterPro" id="IPR001345">
    <property type="entry name" value="PG/BPGM_mutase_AS"/>
</dbReference>
<comment type="similarity">
    <text evidence="6">Belongs to the phosphoglycerate mutase family.</text>
</comment>
<sequence length="515" mass="56624">MYSIAASSFFNPKLPKNLPFHNPNRPLFAIVRSSSVAQEIDKSSEERTESLGLKGLEFPAIKGAKRVVLVRHGQSTWNAEGRIQGSSDFSVLTSKGESQAETSRQMLIDDSFDICFSRWPACSSPLRRSKRTAEIIWGAREEEIITDSDMREIDLYSFQGLLKHEGKAKYGESFRQWQIDAPNFIIDGHYPVRELWARAKSCWDKILVHESKSVLVVAHNAVNQALVATAIGLGTEYFRILLQSNCGVSVLDFTPQPEGGTPNICLNRLNQTPGSPVAGGSSAGRKTSKRIVFVCHGVSESDLESSMPYTGNGPLNMLGNIQAQKIAELLLDLKVNTVVSGTKMASVETADTITKVQEAADCLGADCIPRYVETKQIPDLDVESILTQSKKDASGLQNVSSGWLNRLEDDVTTSLWDQSGKSWKHLLYELSKGSDQDNVVIAVGHPALHIAMMGHCLNLTKEWLGSFHLNAGSISVIDFPDGPSGRGVIRCINYTAHLGRWSIPITRSTQADEEY</sequence>
<evidence type="ECO:0000256" key="4">
    <source>
        <dbReference type="ARBA" id="ARBA00022801"/>
    </source>
</evidence>
<evidence type="ECO:0000313" key="12">
    <source>
        <dbReference type="Proteomes" id="UP001627284"/>
    </source>
</evidence>
<dbReference type="GO" id="GO:0009570">
    <property type="term" value="C:chloroplast stroma"/>
    <property type="evidence" value="ECO:0007669"/>
    <property type="project" value="UniProtKB-SubCell"/>
</dbReference>
<evidence type="ECO:0000256" key="6">
    <source>
        <dbReference type="ARBA" id="ARBA00038362"/>
    </source>
</evidence>
<feature type="binding site" evidence="10">
    <location>
        <position position="163"/>
    </location>
    <ligand>
        <name>substrate</name>
    </ligand>
</feature>
<comment type="caution">
    <text evidence="11">The sequence shown here is derived from an EMBL/GenBank/DDBJ whole genome shotgun (WGS) entry which is preliminary data.</text>
</comment>
<feature type="active site" description="Proton donor/acceptor" evidence="9">
    <location>
        <position position="152"/>
    </location>
</feature>
<protein>
    <recommendedName>
        <fullName evidence="8">2-carboxy-D-arabinitol-1-phosphatase</fullName>
        <ecNumber evidence="8">3.1.3.63</ecNumber>
    </recommendedName>
</protein>